<gene>
    <name evidence="3" type="ORF">BN112_0267</name>
</gene>
<evidence type="ECO:0000256" key="1">
    <source>
        <dbReference type="ARBA" id="ARBA00022729"/>
    </source>
</evidence>
<dbReference type="CDD" id="cd13665">
    <property type="entry name" value="PBP2_TRAP_Dctp3_4"/>
    <property type="match status" value="1"/>
</dbReference>
<dbReference type="HOGENOM" id="CLU_036176_2_0_4"/>
<dbReference type="Proteomes" id="UP000007564">
    <property type="component" value="Chromosome"/>
</dbReference>
<keyword evidence="1 2" id="KW-0732">Signal</keyword>
<name>A0A0C6NZQ7_BORBO</name>
<evidence type="ECO:0000313" key="4">
    <source>
        <dbReference type="Proteomes" id="UP000007564"/>
    </source>
</evidence>
<organism evidence="3 4">
    <name type="scientific">Bordetella bronchiseptica 253</name>
    <dbReference type="NCBI Taxonomy" id="568707"/>
    <lineage>
        <taxon>Bacteria</taxon>
        <taxon>Pseudomonadati</taxon>
        <taxon>Pseudomonadota</taxon>
        <taxon>Betaproteobacteria</taxon>
        <taxon>Burkholderiales</taxon>
        <taxon>Alcaligenaceae</taxon>
        <taxon>Bordetella</taxon>
    </lineage>
</organism>
<dbReference type="EMBL" id="HE965806">
    <property type="protein sequence ID" value="CCJ52185.1"/>
    <property type="molecule type" value="Genomic_DNA"/>
</dbReference>
<dbReference type="PANTHER" id="PTHR33376:SF15">
    <property type="entry name" value="BLL6794 PROTEIN"/>
    <property type="match status" value="1"/>
</dbReference>
<protein>
    <submittedName>
        <fullName evidence="3">Putative extracellular solute-binding protein</fullName>
    </submittedName>
</protein>
<reference evidence="3 4" key="1">
    <citation type="journal article" date="2012" name="BMC Genomics">
        <title>Comparative genomics of the classical Bordetella subspecies: the evolution and exchange of virulence-associated diversity amongst closely related pathogens.</title>
        <authorList>
            <person name="Park J."/>
            <person name="Zhang Y."/>
            <person name="Buboltz A.M."/>
            <person name="Zhang X."/>
            <person name="Schuster S.C."/>
            <person name="Ahuja U."/>
            <person name="Liu M."/>
            <person name="Miller J.F."/>
            <person name="Sebaihia M."/>
            <person name="Bentley S.D."/>
            <person name="Parkhill J."/>
            <person name="Harvill E.T."/>
        </authorList>
    </citation>
    <scope>NUCLEOTIDE SEQUENCE [LARGE SCALE GENOMIC DNA]</scope>
    <source>
        <strain evidence="3 4">253</strain>
    </source>
</reference>
<dbReference type="InterPro" id="IPR038404">
    <property type="entry name" value="TRAP_DctP_sf"/>
</dbReference>
<dbReference type="PANTHER" id="PTHR33376">
    <property type="match status" value="1"/>
</dbReference>
<dbReference type="Gene3D" id="3.40.190.170">
    <property type="entry name" value="Bacterial extracellular solute-binding protein, family 7"/>
    <property type="match status" value="1"/>
</dbReference>
<dbReference type="InterPro" id="IPR018389">
    <property type="entry name" value="DctP_fam"/>
</dbReference>
<dbReference type="KEGG" id="bbh:BN112_0267"/>
<dbReference type="AlphaFoldDB" id="A0A0C6NZQ7"/>
<dbReference type="NCBIfam" id="NF037995">
    <property type="entry name" value="TRAP_S1"/>
    <property type="match status" value="1"/>
</dbReference>
<accession>A0A0C6NZQ7</accession>
<dbReference type="SMR" id="A0A0C6NZQ7"/>
<dbReference type="Pfam" id="PF03480">
    <property type="entry name" value="DctP"/>
    <property type="match status" value="1"/>
</dbReference>
<evidence type="ECO:0000256" key="2">
    <source>
        <dbReference type="SAM" id="SignalP"/>
    </source>
</evidence>
<dbReference type="RefSeq" id="WP_003812137.1">
    <property type="nucleotide sequence ID" value="NC_019382.1"/>
</dbReference>
<feature type="signal peptide" evidence="2">
    <location>
        <begin position="1"/>
        <end position="23"/>
    </location>
</feature>
<feature type="chain" id="PRO_5002189783" evidence="2">
    <location>
        <begin position="24"/>
        <end position="343"/>
    </location>
</feature>
<evidence type="ECO:0000313" key="3">
    <source>
        <dbReference type="EMBL" id="CCJ52185.1"/>
    </source>
</evidence>
<proteinExistence type="predicted"/>
<dbReference type="GeneID" id="93203134"/>
<dbReference type="OrthoDB" id="9177965at2"/>
<sequence length="343" mass="36908">MMHKTLAAALFALGLAGTAPAIAQKPVELTLSSWLPPTHAVVADFLMPWGEEIRKATDGRVTLRLLPKAVTNPAGHFDAVRDGLVDVTFVSHAYYPGRFQLTKFAVLPFSGDTATSRSIAAWDTYEKYLLKADEHKGVRLLGIYAHGPGIAFTTSKPVKQIGDFQGLKIRVGGGMAADVAKAVGASPIAKPAPESYELLSTGVADGVFFPAESLVSFKLDSIIRHATEFPGGLYSDTHAVIINRDAFARLSKQDQDTLVRLSGRHLAELAGRAWDTHDAAARKVLEGGEIELVKADDALIEAVRERTKGFEQAWLDAAKAKGIDGPAALASFRAEIKQLDQQR</sequence>
<dbReference type="GO" id="GO:0055085">
    <property type="term" value="P:transmembrane transport"/>
    <property type="evidence" value="ECO:0007669"/>
    <property type="project" value="InterPro"/>
</dbReference>